<evidence type="ECO:0000313" key="3">
    <source>
        <dbReference type="EMBL" id="BAN65531.1"/>
    </source>
</evidence>
<keyword evidence="2" id="KW-0175">Coiled coil</keyword>
<evidence type="ECO:0000256" key="2">
    <source>
        <dbReference type="SAM" id="Coils"/>
    </source>
</evidence>
<dbReference type="EMBL" id="AK441737">
    <property type="protein sequence ID" value="BAN65531.1"/>
    <property type="molecule type" value="mRNA"/>
</dbReference>
<dbReference type="GO" id="GO:0051879">
    <property type="term" value="F:Hsp90 protein binding"/>
    <property type="evidence" value="ECO:0007669"/>
    <property type="project" value="TreeGrafter"/>
</dbReference>
<dbReference type="PANTHER" id="PTHR46035">
    <property type="entry name" value="TETRATRICOPEPTIDE REPEAT PROTEIN 4"/>
    <property type="match status" value="1"/>
</dbReference>
<dbReference type="GO" id="GO:0005829">
    <property type="term" value="C:cytosol"/>
    <property type="evidence" value="ECO:0007669"/>
    <property type="project" value="TreeGrafter"/>
</dbReference>
<dbReference type="PROSITE" id="PS50005">
    <property type="entry name" value="TPR"/>
    <property type="match status" value="1"/>
</dbReference>
<name>S6B8R6_BABBO</name>
<dbReference type="AlphaFoldDB" id="S6B8R6"/>
<dbReference type="SMART" id="SM00028">
    <property type="entry name" value="TPR"/>
    <property type="match status" value="2"/>
</dbReference>
<dbReference type="InterPro" id="IPR019734">
    <property type="entry name" value="TPR_rpt"/>
</dbReference>
<dbReference type="GO" id="GO:0005634">
    <property type="term" value="C:nucleus"/>
    <property type="evidence" value="ECO:0007669"/>
    <property type="project" value="TreeGrafter"/>
</dbReference>
<proteinExistence type="evidence at transcript level"/>
<sequence length="354" mass="41086">MDDDDDYVIDPEFLKKFTEQYGDIDHPLFMDEIPHDTEGNEDLQALQQLLAEGETRESIAEKYKEVGNEYVQQGQYFYDAAISSYTKGIEAQSKSTKLNAQLYLNRALVYLKKGEHVKCIDDCRQSIAKDPSNVKAYFRAAAASFELELYKKTLSYCLAYYEYIKAQNDTAELMATLEAGSPELLKLYKRSVDKLRERDELIANIKKRERKEQRQELESKRTALQLLNSCGIKLYKDLYEIPQMQKVVFYQDNGCLHTSCLFIYDERGISDYIEDFDYSTTVGDQLEVMFPNPEDKQRFTRDNAKCIYEIAKGEYYEFSTTETMATVIYKTKVAYQIAPVHIVNKSFDISLLSN</sequence>
<dbReference type="InterPro" id="IPR011990">
    <property type="entry name" value="TPR-like_helical_dom_sf"/>
</dbReference>
<evidence type="ECO:0000256" key="1">
    <source>
        <dbReference type="PROSITE-ProRule" id="PRU00339"/>
    </source>
</evidence>
<dbReference type="GO" id="GO:0006457">
    <property type="term" value="P:protein folding"/>
    <property type="evidence" value="ECO:0007669"/>
    <property type="project" value="TreeGrafter"/>
</dbReference>
<dbReference type="Gene3D" id="1.25.40.10">
    <property type="entry name" value="Tetratricopeptide repeat domain"/>
    <property type="match status" value="1"/>
</dbReference>
<organism evidence="3">
    <name type="scientific">Babesia bovis</name>
    <dbReference type="NCBI Taxonomy" id="5865"/>
    <lineage>
        <taxon>Eukaryota</taxon>
        <taxon>Sar</taxon>
        <taxon>Alveolata</taxon>
        <taxon>Apicomplexa</taxon>
        <taxon>Aconoidasida</taxon>
        <taxon>Piroplasmida</taxon>
        <taxon>Babesiidae</taxon>
        <taxon>Babesia</taxon>
    </lineage>
</organism>
<reference evidence="3" key="1">
    <citation type="journal article" date="2014" name="BMC Genomics">
        <title>The Babesia bovis gene and promoter model: an update from full-length EST analysis.</title>
        <authorList>
            <person name="Yamagishi J."/>
            <person name="Wakaguri H."/>
            <person name="Yokoyama N."/>
            <person name="Yamashita R."/>
            <person name="Suzuki Y."/>
            <person name="Xuan X."/>
            <person name="Igarashi I."/>
        </authorList>
    </citation>
    <scope>NUCLEOTIDE SEQUENCE</scope>
    <source>
        <strain evidence="3">Texas</strain>
    </source>
</reference>
<feature type="coiled-coil region" evidence="2">
    <location>
        <begin position="198"/>
        <end position="227"/>
    </location>
</feature>
<keyword evidence="1" id="KW-0802">TPR repeat</keyword>
<protein>
    <submittedName>
        <fullName evidence="3">Uncharacterized protein</fullName>
    </submittedName>
</protein>
<accession>S6B8R6</accession>
<dbReference type="VEuPathDB" id="PiroplasmaDB:BBOV_III007820"/>
<feature type="repeat" description="TPR" evidence="1">
    <location>
        <begin position="100"/>
        <end position="133"/>
    </location>
</feature>
<dbReference type="GO" id="GO:0030544">
    <property type="term" value="F:Hsp70 protein binding"/>
    <property type="evidence" value="ECO:0007669"/>
    <property type="project" value="TreeGrafter"/>
</dbReference>
<dbReference type="SUPFAM" id="SSF48452">
    <property type="entry name" value="TPR-like"/>
    <property type="match status" value="1"/>
</dbReference>
<gene>
    <name evidence="3" type="primary">BBOV_III007820</name>
</gene>
<dbReference type="PANTHER" id="PTHR46035:SF1">
    <property type="entry name" value="TETRATRICOPEPTIDE REPEAT PROTEIN 4"/>
    <property type="match status" value="1"/>
</dbReference>